<evidence type="ECO:0000256" key="7">
    <source>
        <dbReference type="ARBA" id="ARBA00023002"/>
    </source>
</evidence>
<feature type="compositionally biased region" description="Low complexity" evidence="9">
    <location>
        <begin position="20"/>
        <end position="29"/>
    </location>
</feature>
<dbReference type="OrthoDB" id="1856718at2759"/>
<proteinExistence type="predicted"/>
<dbReference type="InterPro" id="IPR017927">
    <property type="entry name" value="FAD-bd_FR_type"/>
</dbReference>
<dbReference type="PROSITE" id="PS51384">
    <property type="entry name" value="FAD_FR"/>
    <property type="match status" value="1"/>
</dbReference>
<dbReference type="InterPro" id="IPR001433">
    <property type="entry name" value="OxRdtase_FAD/NAD-bd"/>
</dbReference>
<gene>
    <name evidence="12" type="ORF">As57867_004564</name>
</gene>
<evidence type="ECO:0000256" key="2">
    <source>
        <dbReference type="ARBA" id="ARBA00001974"/>
    </source>
</evidence>
<dbReference type="SUPFAM" id="SSF52343">
    <property type="entry name" value="Ferredoxin reductase-like, C-terminal NADP-linked domain"/>
    <property type="match status" value="1"/>
</dbReference>
<name>A0A6A4ZLI1_9STRA</name>
<reference evidence="12" key="1">
    <citation type="submission" date="2019-06" db="EMBL/GenBank/DDBJ databases">
        <title>Genomics analysis of Aphanomyces spp. identifies a new class of oomycete effector associated with host adaptation.</title>
        <authorList>
            <person name="Gaulin E."/>
        </authorList>
    </citation>
    <scope>NUCLEOTIDE SEQUENCE</scope>
    <source>
        <strain evidence="12">CBS 578.67</strain>
    </source>
</reference>
<feature type="domain" description="Flavodoxin-like" evidence="10">
    <location>
        <begin position="101"/>
        <end position="239"/>
    </location>
</feature>
<dbReference type="AlphaFoldDB" id="A0A6A4ZLI1"/>
<evidence type="ECO:0000313" key="12">
    <source>
        <dbReference type="EMBL" id="KAF0712968.1"/>
    </source>
</evidence>
<keyword evidence="4" id="KW-0288">FMN</keyword>
<dbReference type="InterPro" id="IPR029039">
    <property type="entry name" value="Flavoprotein-like_sf"/>
</dbReference>
<dbReference type="InterPro" id="IPR001094">
    <property type="entry name" value="Flavdoxin-like"/>
</dbReference>
<dbReference type="Gene3D" id="2.40.30.10">
    <property type="entry name" value="Translation factors"/>
    <property type="match status" value="1"/>
</dbReference>
<evidence type="ECO:0000256" key="3">
    <source>
        <dbReference type="ARBA" id="ARBA00022630"/>
    </source>
</evidence>
<dbReference type="InterPro" id="IPR001709">
    <property type="entry name" value="Flavoprot_Pyr_Nucl_cyt_Rdtase"/>
</dbReference>
<dbReference type="FunFam" id="1.20.990.10:FF:000001">
    <property type="entry name" value="NADPH--cytochrome P450 reductase"/>
    <property type="match status" value="1"/>
</dbReference>
<dbReference type="InterPro" id="IPR003097">
    <property type="entry name" value="CysJ-like_FAD-binding"/>
</dbReference>
<protein>
    <recommendedName>
        <fullName evidence="8">NADPH--hemoprotein reductase</fullName>
        <ecNumber evidence="8">1.6.2.4</ecNumber>
    </recommendedName>
</protein>
<feature type="region of interest" description="Disordered" evidence="9">
    <location>
        <begin position="1"/>
        <end position="54"/>
    </location>
</feature>
<dbReference type="PRINTS" id="PR00369">
    <property type="entry name" value="FLAVODOXIN"/>
</dbReference>
<dbReference type="InterPro" id="IPR039261">
    <property type="entry name" value="FNR_nucleotide-bd"/>
</dbReference>
<dbReference type="GO" id="GO:0010181">
    <property type="term" value="F:FMN binding"/>
    <property type="evidence" value="ECO:0007669"/>
    <property type="project" value="InterPro"/>
</dbReference>
<dbReference type="Pfam" id="PF00667">
    <property type="entry name" value="FAD_binding_1"/>
    <property type="match status" value="1"/>
</dbReference>
<dbReference type="PANTHER" id="PTHR19384:SF17">
    <property type="entry name" value="NADPH--CYTOCHROME P450 REDUCTASE"/>
    <property type="match status" value="1"/>
</dbReference>
<dbReference type="InterPro" id="IPR008254">
    <property type="entry name" value="Flavodoxin/NO_synth"/>
</dbReference>
<evidence type="ECO:0000256" key="9">
    <source>
        <dbReference type="SAM" id="MobiDB-lite"/>
    </source>
</evidence>
<dbReference type="GO" id="GO:0005829">
    <property type="term" value="C:cytosol"/>
    <property type="evidence" value="ECO:0007669"/>
    <property type="project" value="TreeGrafter"/>
</dbReference>
<evidence type="ECO:0000256" key="6">
    <source>
        <dbReference type="ARBA" id="ARBA00022857"/>
    </source>
</evidence>
<dbReference type="PANTHER" id="PTHR19384">
    <property type="entry name" value="NITRIC OXIDE SYNTHASE-RELATED"/>
    <property type="match status" value="1"/>
</dbReference>
<accession>A0A6A4ZLI1</accession>
<evidence type="ECO:0000256" key="4">
    <source>
        <dbReference type="ARBA" id="ARBA00022643"/>
    </source>
</evidence>
<keyword evidence="6" id="KW-0521">NADP</keyword>
<dbReference type="SUPFAM" id="SSF52218">
    <property type="entry name" value="Flavoproteins"/>
    <property type="match status" value="1"/>
</dbReference>
<keyword evidence="7" id="KW-0560">Oxidoreductase</keyword>
<organism evidence="12">
    <name type="scientific">Aphanomyces stellatus</name>
    <dbReference type="NCBI Taxonomy" id="120398"/>
    <lineage>
        <taxon>Eukaryota</taxon>
        <taxon>Sar</taxon>
        <taxon>Stramenopiles</taxon>
        <taxon>Oomycota</taxon>
        <taxon>Saprolegniomycetes</taxon>
        <taxon>Saprolegniales</taxon>
        <taxon>Verrucalvaceae</taxon>
        <taxon>Aphanomyces</taxon>
    </lineage>
</organism>
<comment type="cofactor">
    <cofactor evidence="1">
        <name>FMN</name>
        <dbReference type="ChEBI" id="CHEBI:58210"/>
    </cofactor>
</comment>
<feature type="domain" description="FAD-binding FR-type" evidence="11">
    <location>
        <begin position="307"/>
        <end position="565"/>
    </location>
</feature>
<evidence type="ECO:0000256" key="8">
    <source>
        <dbReference type="ARBA" id="ARBA00023797"/>
    </source>
</evidence>
<feature type="non-terminal residue" evidence="12">
    <location>
        <position position="669"/>
    </location>
</feature>
<comment type="caution">
    <text evidence="12">The sequence shown here is derived from an EMBL/GenBank/DDBJ whole genome shotgun (WGS) entry which is preliminary data.</text>
</comment>
<dbReference type="Gene3D" id="1.20.990.10">
    <property type="entry name" value="NADPH-cytochrome p450 Reductase, Chain A, domain 3"/>
    <property type="match status" value="1"/>
</dbReference>
<dbReference type="PRINTS" id="PR00371">
    <property type="entry name" value="FPNCR"/>
</dbReference>
<dbReference type="GO" id="GO:0003958">
    <property type="term" value="F:NADPH-hemoprotein reductase activity"/>
    <property type="evidence" value="ECO:0007669"/>
    <property type="project" value="UniProtKB-EC"/>
</dbReference>
<dbReference type="Gene3D" id="3.40.50.80">
    <property type="entry name" value="Nucleotide-binding domain of ferredoxin-NADP reductase (FNR) module"/>
    <property type="match status" value="1"/>
</dbReference>
<keyword evidence="5" id="KW-0274">FAD</keyword>
<dbReference type="Gene3D" id="3.40.50.360">
    <property type="match status" value="1"/>
</dbReference>
<dbReference type="PROSITE" id="PS50902">
    <property type="entry name" value="FLAVODOXIN_LIKE"/>
    <property type="match status" value="1"/>
</dbReference>
<sequence>MWRPGRDVTRVSPQTIDAPSMMSSTSTSSHGSPPKPDDGKAKRTIRHREDDSKPHQLVDKAVALGLMAARSVTTLFGSAVVGVTPATPGAVDDIPKDPTAVTILFGSQSGTAARFAKAVAAAAGRHNVSVVNLNAFEPASLPTLPFVVLVVATAGNGEPTDSARAFYAYLGVLAPDSLTRVQFTVFGLGNKLYDKYNAMGRYVNERMEALGARRFYRHGEGDAFCTLEDEFQDWKAGLWDALQQTGMILGAVPSAPALHSPALPTPRAKTNPPRLTYDLAPAAIQDEDAPPRNYSDAAIDCANDHFFHHTSARLVSARQLRQSTATGSTFHLEFELDHSLLGTYKTANTMAVLPQNDPTLVARVATALHYDRTAVVVVSPLETRHAMTHPFPTPATIDRILTQYVDLSMAPRKSALAALAHYATSASDQDRLLFLASPEGKAEYDAWVKAACRTFGDVIEAFPSLHVPLAAFLHLVPALQPRSYTIASSHLVHPTRIHITLGVLATPSLPGNRSFVGVTSNYLSKMAMRVIQAPNNASDATDGVQPTREWPSIRMTVRKSTFKLPSSSATPIIMIGPGTGIAPMRAFLQERQHQRNAGEAVGPTWLFFGCRRQADDYIYQDELAAYEADGTLSQLHVAFSRDTAQKVYVQHLIKQQGEALWALLAAGAH</sequence>
<dbReference type="InterPro" id="IPR023173">
    <property type="entry name" value="NADPH_Cyt_P450_Rdtase_alpha"/>
</dbReference>
<dbReference type="SUPFAM" id="SSF63380">
    <property type="entry name" value="Riboflavin synthase domain-like"/>
    <property type="match status" value="1"/>
</dbReference>
<evidence type="ECO:0000256" key="5">
    <source>
        <dbReference type="ARBA" id="ARBA00022827"/>
    </source>
</evidence>
<dbReference type="EMBL" id="VJMH01001152">
    <property type="protein sequence ID" value="KAF0712968.1"/>
    <property type="molecule type" value="Genomic_DNA"/>
</dbReference>
<dbReference type="EC" id="1.6.2.4" evidence="8"/>
<dbReference type="Pfam" id="PF00175">
    <property type="entry name" value="NAD_binding_1"/>
    <property type="match status" value="1"/>
</dbReference>
<feature type="compositionally biased region" description="Basic and acidic residues" evidence="9">
    <location>
        <begin position="35"/>
        <end position="54"/>
    </location>
</feature>
<keyword evidence="3" id="KW-0285">Flavoprotein</keyword>
<dbReference type="Pfam" id="PF00258">
    <property type="entry name" value="Flavodoxin_1"/>
    <property type="match status" value="1"/>
</dbReference>
<dbReference type="GO" id="GO:0050660">
    <property type="term" value="F:flavin adenine dinucleotide binding"/>
    <property type="evidence" value="ECO:0007669"/>
    <property type="project" value="TreeGrafter"/>
</dbReference>
<evidence type="ECO:0000259" key="11">
    <source>
        <dbReference type="PROSITE" id="PS51384"/>
    </source>
</evidence>
<dbReference type="InterPro" id="IPR017938">
    <property type="entry name" value="Riboflavin_synthase-like_b-brl"/>
</dbReference>
<comment type="cofactor">
    <cofactor evidence="2">
        <name>FAD</name>
        <dbReference type="ChEBI" id="CHEBI:57692"/>
    </cofactor>
</comment>
<evidence type="ECO:0000256" key="1">
    <source>
        <dbReference type="ARBA" id="ARBA00001917"/>
    </source>
</evidence>
<evidence type="ECO:0000259" key="10">
    <source>
        <dbReference type="PROSITE" id="PS50902"/>
    </source>
</evidence>